<gene>
    <name evidence="1" type="ORF">DAT39_012210</name>
</gene>
<reference evidence="1" key="1">
    <citation type="submission" date="2020-07" db="EMBL/GenBank/DDBJ databases">
        <title>Clarias magur genome sequencing, assembly and annotation.</title>
        <authorList>
            <person name="Kushwaha B."/>
            <person name="Kumar R."/>
            <person name="Das P."/>
            <person name="Joshi C.G."/>
            <person name="Kumar D."/>
            <person name="Nagpure N.S."/>
            <person name="Pandey M."/>
            <person name="Agarwal S."/>
            <person name="Srivastava S."/>
            <person name="Singh M."/>
            <person name="Sahoo L."/>
            <person name="Jayasankar P."/>
            <person name="Meher P.K."/>
            <person name="Koringa P.G."/>
            <person name="Iquebal M.A."/>
            <person name="Das S.P."/>
            <person name="Bit A."/>
            <person name="Patnaik S."/>
            <person name="Patel N."/>
            <person name="Shah T.M."/>
            <person name="Hinsu A."/>
            <person name="Jena J.K."/>
        </authorList>
    </citation>
    <scope>NUCLEOTIDE SEQUENCE</scope>
    <source>
        <strain evidence="1">CIFAMagur01</strain>
        <tissue evidence="1">Testis</tissue>
    </source>
</reference>
<sequence>GQRRPGAFPRELRAVDEVHTGRMPIHYRAQTCQLTRNRKSVNNNFSTLYDFGLYFECL</sequence>
<comment type="caution">
    <text evidence="1">The sequence shown here is derived from an EMBL/GenBank/DDBJ whole genome shotgun (WGS) entry which is preliminary data.</text>
</comment>
<protein>
    <submittedName>
        <fullName evidence="1">Uncharacterized protein</fullName>
    </submittedName>
</protein>
<dbReference type="Proteomes" id="UP000727407">
    <property type="component" value="Unassembled WGS sequence"/>
</dbReference>
<name>A0A8J4XDE3_CLAMG</name>
<accession>A0A8J4XDE3</accession>
<dbReference type="AlphaFoldDB" id="A0A8J4XDE3"/>
<evidence type="ECO:0000313" key="2">
    <source>
        <dbReference type="Proteomes" id="UP000727407"/>
    </source>
</evidence>
<keyword evidence="2" id="KW-1185">Reference proteome</keyword>
<organism evidence="1 2">
    <name type="scientific">Clarias magur</name>
    <name type="common">Asian catfish</name>
    <name type="synonym">Macropteronotus magur</name>
    <dbReference type="NCBI Taxonomy" id="1594786"/>
    <lineage>
        <taxon>Eukaryota</taxon>
        <taxon>Metazoa</taxon>
        <taxon>Chordata</taxon>
        <taxon>Craniata</taxon>
        <taxon>Vertebrata</taxon>
        <taxon>Euteleostomi</taxon>
        <taxon>Actinopterygii</taxon>
        <taxon>Neopterygii</taxon>
        <taxon>Teleostei</taxon>
        <taxon>Ostariophysi</taxon>
        <taxon>Siluriformes</taxon>
        <taxon>Clariidae</taxon>
        <taxon>Clarias</taxon>
    </lineage>
</organism>
<dbReference type="EMBL" id="QNUK01000211">
    <property type="protein sequence ID" value="KAF5898080.1"/>
    <property type="molecule type" value="Genomic_DNA"/>
</dbReference>
<evidence type="ECO:0000313" key="1">
    <source>
        <dbReference type="EMBL" id="KAF5898080.1"/>
    </source>
</evidence>
<feature type="non-terminal residue" evidence="1">
    <location>
        <position position="1"/>
    </location>
</feature>
<proteinExistence type="predicted"/>
<feature type="non-terminal residue" evidence="1">
    <location>
        <position position="58"/>
    </location>
</feature>